<evidence type="ECO:0000313" key="2">
    <source>
        <dbReference type="Proteomes" id="UP000031512"/>
    </source>
</evidence>
<protein>
    <submittedName>
        <fullName evidence="1">Uncharacterized protein</fullName>
    </submittedName>
</protein>
<proteinExistence type="predicted"/>
<organism evidence="1 2">
    <name type="scientific">Theileria equi strain WA</name>
    <dbReference type="NCBI Taxonomy" id="1537102"/>
    <lineage>
        <taxon>Eukaryota</taxon>
        <taxon>Sar</taxon>
        <taxon>Alveolata</taxon>
        <taxon>Apicomplexa</taxon>
        <taxon>Aconoidasida</taxon>
        <taxon>Piroplasmida</taxon>
        <taxon>Theileriidae</taxon>
        <taxon>Theileria</taxon>
    </lineage>
</organism>
<keyword evidence="2" id="KW-1185">Reference proteome</keyword>
<dbReference type="eggNOG" id="ENOG502QX5H">
    <property type="taxonomic scope" value="Eukaryota"/>
</dbReference>
<sequence length="960" mass="109841">MTGAKSSFIDEVRHSLGSKTVEWCMLNKTTGKGNVTFDLLKEAPGNKGLLFELYLVHYVENIESITTTNEQFSKALAECFHELAMDHHSLPDASNNKLSFVNDNDLLKGDFIAKRIGAVANLIQSKDVDTGNILQPWSNRLSIIYIIFRHTGILDFKLHCKGCAAFSEVLNTSVFSSIIFILSLLKKPSEAEHLFNSIFYRISSSYWNNDLLMMNFSTKMVKGLVSDSLNLTIGLSDLYVRMNEILLSFLAYGNFLSFVRLSFSTSLVRLLASFSLNLALYNAQLDSTNNSTKSHIHNVALSVILNHVFNVVKHSNDESFNSLGSIYKNFGFKNINYGCTEWIIIGYFIESYISLLSALLSQGISVNQNWDPSLMSAFIDTDTFEWISNLKFENDNSDGIYECRVAVMVLYATSLYHQIPIMRVNDICYMRLLYSLPWLSAIKYCTKDVGFHYMLPKLLKSVVKSFGEEILINNSRYDPISLLLFTKITGFSGPLFHTKDSLFFNAGYSFYNSFSLQKFFHKSLSALSKKIHSIPSQSPELDLVYTSICNILPRFNSLFYNIYQFSGDLRPEIPTSLNLIEWKWFSQSIRTMYSSNETVLYLSIMDFLVYYYFMGYEKDLNNQESNLTRKNLGIYAFLNTNEKSDDKIETQRIISSNFVALHQNPINLLLRIPHYILFQLFKFRLFGNLIILMSSTLTKYIYDGFSNFYNTTRLEMDPLQLCRLQDFALINLISECSSNVTSKETDSQFRSLLYIISSKNSAISQLILSHGLPLDVCTKLEDLKSEMSMINAVERYTASIKLLSSDAAKEPEWKRDISIQKVQDFLPQSLGPFDLADVTIFNLYVIFLISMDFCDLSKEYNTATTGGINITIKHVIDLFLECIQVREKGDILIRFITNAIPLILKLHYIFHGLARNSIVVLNDWLVNNEDKTKEMYSQILNMKSVLEAIDYNDIVMKNDS</sequence>
<accession>L0AUQ2</accession>
<dbReference type="STRING" id="1537102.L0AUQ2"/>
<gene>
    <name evidence="1" type="ORF">BEWA_021280</name>
</gene>
<dbReference type="RefSeq" id="XP_004828946.1">
    <property type="nucleotide sequence ID" value="XM_004828889.1"/>
</dbReference>
<dbReference type="AlphaFoldDB" id="L0AUQ2"/>
<dbReference type="OrthoDB" id="360726at2759"/>
<dbReference type="GeneID" id="15803826"/>
<dbReference type="EMBL" id="CP001669">
    <property type="protein sequence ID" value="AFZ79280.1"/>
    <property type="molecule type" value="Genomic_DNA"/>
</dbReference>
<dbReference type="VEuPathDB" id="PiroplasmaDB:BEWA_021280"/>
<reference evidence="1 2" key="1">
    <citation type="journal article" date="2012" name="BMC Genomics">
        <title>Comparative genomic analysis and phylogenetic position of Theileria equi.</title>
        <authorList>
            <person name="Kappmeyer L.S."/>
            <person name="Thiagarajan M."/>
            <person name="Herndon D.R."/>
            <person name="Ramsay J.D."/>
            <person name="Caler E."/>
            <person name="Djikeng A."/>
            <person name="Gillespie J.J."/>
            <person name="Lau A.O."/>
            <person name="Roalson E.H."/>
            <person name="Silva J.C."/>
            <person name="Silva M.G."/>
            <person name="Suarez C.E."/>
            <person name="Ueti M.W."/>
            <person name="Nene V.M."/>
            <person name="Mealey R.H."/>
            <person name="Knowles D.P."/>
            <person name="Brayton K.A."/>
        </authorList>
    </citation>
    <scope>NUCLEOTIDE SEQUENCE [LARGE SCALE GENOMIC DNA]</scope>
    <source>
        <strain evidence="1 2">WA</strain>
    </source>
</reference>
<name>L0AUQ2_THEEQ</name>
<dbReference type="Proteomes" id="UP000031512">
    <property type="component" value="Chromosome 1"/>
</dbReference>
<dbReference type="KEGG" id="beq:BEWA_021280"/>
<evidence type="ECO:0000313" key="1">
    <source>
        <dbReference type="EMBL" id="AFZ79280.1"/>
    </source>
</evidence>